<keyword evidence="1" id="KW-0472">Membrane</keyword>
<sequence>MHVDMRAVRTVAPLDLPVARVCSRTIASGKCTRCAACDELRRSLRAAKLGMICSRSFRRFSYVAVRYARAMPIFRDDLEAVAKLCPGFRRPGYCSRGLRVYALCLDRSVAAVVIALLLMSVGTNVYGATQAEPTSAASPVLLLVAQLMSTYASRT</sequence>
<accession>A0A5C3PMR2</accession>
<dbReference type="EMBL" id="ML211029">
    <property type="protein sequence ID" value="TFK91064.1"/>
    <property type="molecule type" value="Genomic_DNA"/>
</dbReference>
<dbReference type="AlphaFoldDB" id="A0A5C3PMR2"/>
<evidence type="ECO:0000256" key="1">
    <source>
        <dbReference type="SAM" id="Phobius"/>
    </source>
</evidence>
<evidence type="ECO:0000313" key="2">
    <source>
        <dbReference type="EMBL" id="TFK91064.1"/>
    </source>
</evidence>
<gene>
    <name evidence="2" type="ORF">K466DRAFT_345238</name>
</gene>
<keyword evidence="1" id="KW-0812">Transmembrane</keyword>
<dbReference type="InParanoid" id="A0A5C3PMR2"/>
<evidence type="ECO:0000313" key="3">
    <source>
        <dbReference type="Proteomes" id="UP000308197"/>
    </source>
</evidence>
<organism evidence="2 3">
    <name type="scientific">Polyporus arcularius HHB13444</name>
    <dbReference type="NCBI Taxonomy" id="1314778"/>
    <lineage>
        <taxon>Eukaryota</taxon>
        <taxon>Fungi</taxon>
        <taxon>Dikarya</taxon>
        <taxon>Basidiomycota</taxon>
        <taxon>Agaricomycotina</taxon>
        <taxon>Agaricomycetes</taxon>
        <taxon>Polyporales</taxon>
        <taxon>Polyporaceae</taxon>
        <taxon>Polyporus</taxon>
    </lineage>
</organism>
<name>A0A5C3PMR2_9APHY</name>
<protein>
    <submittedName>
        <fullName evidence="2">Uncharacterized protein</fullName>
    </submittedName>
</protein>
<proteinExistence type="predicted"/>
<dbReference type="Proteomes" id="UP000308197">
    <property type="component" value="Unassembled WGS sequence"/>
</dbReference>
<keyword evidence="1" id="KW-1133">Transmembrane helix</keyword>
<reference evidence="2 3" key="1">
    <citation type="journal article" date="2019" name="Nat. Ecol. Evol.">
        <title>Megaphylogeny resolves global patterns of mushroom evolution.</title>
        <authorList>
            <person name="Varga T."/>
            <person name="Krizsan K."/>
            <person name="Foldi C."/>
            <person name="Dima B."/>
            <person name="Sanchez-Garcia M."/>
            <person name="Sanchez-Ramirez S."/>
            <person name="Szollosi G.J."/>
            <person name="Szarkandi J.G."/>
            <person name="Papp V."/>
            <person name="Albert L."/>
            <person name="Andreopoulos W."/>
            <person name="Angelini C."/>
            <person name="Antonin V."/>
            <person name="Barry K.W."/>
            <person name="Bougher N.L."/>
            <person name="Buchanan P."/>
            <person name="Buyck B."/>
            <person name="Bense V."/>
            <person name="Catcheside P."/>
            <person name="Chovatia M."/>
            <person name="Cooper J."/>
            <person name="Damon W."/>
            <person name="Desjardin D."/>
            <person name="Finy P."/>
            <person name="Geml J."/>
            <person name="Haridas S."/>
            <person name="Hughes K."/>
            <person name="Justo A."/>
            <person name="Karasinski D."/>
            <person name="Kautmanova I."/>
            <person name="Kiss B."/>
            <person name="Kocsube S."/>
            <person name="Kotiranta H."/>
            <person name="LaButti K.M."/>
            <person name="Lechner B.E."/>
            <person name="Liimatainen K."/>
            <person name="Lipzen A."/>
            <person name="Lukacs Z."/>
            <person name="Mihaltcheva S."/>
            <person name="Morgado L.N."/>
            <person name="Niskanen T."/>
            <person name="Noordeloos M.E."/>
            <person name="Ohm R.A."/>
            <person name="Ortiz-Santana B."/>
            <person name="Ovrebo C."/>
            <person name="Racz N."/>
            <person name="Riley R."/>
            <person name="Savchenko A."/>
            <person name="Shiryaev A."/>
            <person name="Soop K."/>
            <person name="Spirin V."/>
            <person name="Szebenyi C."/>
            <person name="Tomsovsky M."/>
            <person name="Tulloss R.E."/>
            <person name="Uehling J."/>
            <person name="Grigoriev I.V."/>
            <person name="Vagvolgyi C."/>
            <person name="Papp T."/>
            <person name="Martin F.M."/>
            <person name="Miettinen O."/>
            <person name="Hibbett D.S."/>
            <person name="Nagy L.G."/>
        </authorList>
    </citation>
    <scope>NUCLEOTIDE SEQUENCE [LARGE SCALE GENOMIC DNA]</scope>
    <source>
        <strain evidence="2 3">HHB13444</strain>
    </source>
</reference>
<feature type="transmembrane region" description="Helical" evidence="1">
    <location>
        <begin position="100"/>
        <end position="122"/>
    </location>
</feature>
<keyword evidence="3" id="KW-1185">Reference proteome</keyword>